<evidence type="ECO:0000256" key="2">
    <source>
        <dbReference type="ARBA" id="ARBA00023002"/>
    </source>
</evidence>
<dbReference type="InterPro" id="IPR055170">
    <property type="entry name" value="GFO_IDH_MocA-like_dom"/>
</dbReference>
<evidence type="ECO:0000259" key="4">
    <source>
        <dbReference type="Pfam" id="PF22725"/>
    </source>
</evidence>
<evidence type="ECO:0000259" key="3">
    <source>
        <dbReference type="Pfam" id="PF01408"/>
    </source>
</evidence>
<dbReference type="Gene3D" id="3.40.50.720">
    <property type="entry name" value="NAD(P)-binding Rossmann-like Domain"/>
    <property type="match status" value="1"/>
</dbReference>
<keyword evidence="2" id="KW-0560">Oxidoreductase</keyword>
<dbReference type="PANTHER" id="PTHR22604:SF105">
    <property type="entry name" value="TRANS-1,2-DIHYDROBENZENE-1,2-DIOL DEHYDROGENASE"/>
    <property type="match status" value="1"/>
</dbReference>
<dbReference type="Pfam" id="PF01408">
    <property type="entry name" value="GFO_IDH_MocA"/>
    <property type="match status" value="1"/>
</dbReference>
<feature type="domain" description="GFO/IDH/MocA-like oxidoreductase" evidence="4">
    <location>
        <begin position="151"/>
        <end position="265"/>
    </location>
</feature>
<dbReference type="InterPro" id="IPR050984">
    <property type="entry name" value="Gfo/Idh/MocA_domain"/>
</dbReference>
<proteinExistence type="inferred from homology"/>
<dbReference type="InterPro" id="IPR036291">
    <property type="entry name" value="NAD(P)-bd_dom_sf"/>
</dbReference>
<evidence type="ECO:0000313" key="6">
    <source>
        <dbReference type="Proteomes" id="UP000501058"/>
    </source>
</evidence>
<accession>A0A6G7YAW9</accession>
<dbReference type="InterPro" id="IPR000683">
    <property type="entry name" value="Gfo/Idh/MocA-like_OxRdtase_N"/>
</dbReference>
<dbReference type="SUPFAM" id="SSF51735">
    <property type="entry name" value="NAD(P)-binding Rossmann-fold domains"/>
    <property type="match status" value="1"/>
</dbReference>
<sequence length="347" mass="36443">MTPVTSLPLTRVPDPADAPVLRWGILAPGGIASSFVRALAAHTTQRVVACGSRSTARAQEFAHEHGLERAHGSYEQLLADPGVDVVYVASPHSRHAEQALAAIEAGKHVLVEKSFTQDAGQAQAVVDAARAAGVTLMEAMWTRFLPHIDVLRQLLADGALGELVSVHADHGQFFPPDPRHRMFDPDAAGGALLDLGIYPVSFASFVLGTPTRVTARGTLTDTGVDRTVSMVLDGHPGTDAHALLGTTLAARTPTTAAVSGSAGRVEIGGPFYNPQSLTLVPLAGDRVSSPEPVITRSGGLAHQAAHFATLVEQGRQESPWLPWAESVAIMATLDEVRAQVGVVYPGE</sequence>
<evidence type="ECO:0000313" key="5">
    <source>
        <dbReference type="EMBL" id="QIK73945.1"/>
    </source>
</evidence>
<dbReference type="PANTHER" id="PTHR22604">
    <property type="entry name" value="OXIDOREDUCTASES"/>
    <property type="match status" value="1"/>
</dbReference>
<evidence type="ECO:0000256" key="1">
    <source>
        <dbReference type="ARBA" id="ARBA00010928"/>
    </source>
</evidence>
<dbReference type="EMBL" id="CP049865">
    <property type="protein sequence ID" value="QIK73945.1"/>
    <property type="molecule type" value="Genomic_DNA"/>
</dbReference>
<dbReference type="KEGG" id="prv:G7070_12070"/>
<protein>
    <submittedName>
        <fullName evidence="5">Gfo/Idh/MocA family oxidoreductase</fullName>
    </submittedName>
</protein>
<name>A0A6G7YAW9_9ACTN</name>
<reference evidence="5 6" key="1">
    <citation type="submission" date="2020-03" db="EMBL/GenBank/DDBJ databases">
        <title>Propioniciclava sp. nov., isolated from Hydrophilus acuminatus.</title>
        <authorList>
            <person name="Hyun D.-W."/>
            <person name="Bae J.-W."/>
        </authorList>
    </citation>
    <scope>NUCLEOTIDE SEQUENCE [LARGE SCALE GENOMIC DNA]</scope>
    <source>
        <strain evidence="5 6">HDW11</strain>
    </source>
</reference>
<dbReference type="GO" id="GO:0000166">
    <property type="term" value="F:nucleotide binding"/>
    <property type="evidence" value="ECO:0007669"/>
    <property type="project" value="InterPro"/>
</dbReference>
<dbReference type="AlphaFoldDB" id="A0A6G7YAW9"/>
<organism evidence="5 6">
    <name type="scientific">Propioniciclava coleopterorum</name>
    <dbReference type="NCBI Taxonomy" id="2714937"/>
    <lineage>
        <taxon>Bacteria</taxon>
        <taxon>Bacillati</taxon>
        <taxon>Actinomycetota</taxon>
        <taxon>Actinomycetes</taxon>
        <taxon>Propionibacteriales</taxon>
        <taxon>Propionibacteriaceae</taxon>
        <taxon>Propioniciclava</taxon>
    </lineage>
</organism>
<dbReference type="Pfam" id="PF22725">
    <property type="entry name" value="GFO_IDH_MocA_C3"/>
    <property type="match status" value="1"/>
</dbReference>
<dbReference type="SUPFAM" id="SSF55347">
    <property type="entry name" value="Glyceraldehyde-3-phosphate dehydrogenase-like, C-terminal domain"/>
    <property type="match status" value="1"/>
</dbReference>
<dbReference type="Proteomes" id="UP000501058">
    <property type="component" value="Chromosome"/>
</dbReference>
<comment type="similarity">
    <text evidence="1">Belongs to the Gfo/Idh/MocA family.</text>
</comment>
<dbReference type="Gene3D" id="3.30.360.10">
    <property type="entry name" value="Dihydrodipicolinate Reductase, domain 2"/>
    <property type="match status" value="1"/>
</dbReference>
<keyword evidence="6" id="KW-1185">Reference proteome</keyword>
<feature type="domain" description="Gfo/Idh/MocA-like oxidoreductase N-terminal" evidence="3">
    <location>
        <begin position="22"/>
        <end position="138"/>
    </location>
</feature>
<gene>
    <name evidence="5" type="ORF">G7070_12070</name>
</gene>
<dbReference type="GO" id="GO:0016491">
    <property type="term" value="F:oxidoreductase activity"/>
    <property type="evidence" value="ECO:0007669"/>
    <property type="project" value="UniProtKB-KW"/>
</dbReference>